<proteinExistence type="predicted"/>
<name>A0A346FHT9_9CAUD</name>
<dbReference type="EMBL" id="MH426725">
    <property type="protein sequence ID" value="AXN57369.1"/>
    <property type="molecule type" value="Genomic_DNA"/>
</dbReference>
<protein>
    <submittedName>
        <fullName evidence="1">Uncharacterized protein</fullName>
    </submittedName>
</protein>
<evidence type="ECO:0000313" key="1">
    <source>
        <dbReference type="EMBL" id="AXN57369.1"/>
    </source>
</evidence>
<dbReference type="Proteomes" id="UP000257815">
    <property type="component" value="Segment"/>
</dbReference>
<organism evidence="1 2">
    <name type="scientific">Erwinia phage SunLIRen</name>
    <dbReference type="NCBI Taxonomy" id="2267654"/>
    <lineage>
        <taxon>Viruses</taxon>
        <taxon>Duplodnaviria</taxon>
        <taxon>Heunggongvirae</taxon>
        <taxon>Uroviricota</taxon>
        <taxon>Caudoviricetes</taxon>
        <taxon>Andersonviridae</taxon>
        <taxon>Ounavirinae</taxon>
        <taxon>Kolesnikvirus</taxon>
        <taxon>Kolesnikvirus Ea214</taxon>
    </lineage>
</organism>
<sequence length="164" mass="17842">MAEDTLTLSFKVRVSDYRQEQSSESGQLTVSQGVNIFGSGQTDGKSGQITLCRHTDVSLAGEDFIRGSYHPVVSFPFGSAMKLSFQLYDCKGKKLDAQTLSAAYIAIGELSHPATLNSDGTISYLFLKSDYKVLVKGQIYDTVLSVVDSQGNNSIVSKQLIRLD</sequence>
<evidence type="ECO:0000313" key="2">
    <source>
        <dbReference type="Proteomes" id="UP000257815"/>
    </source>
</evidence>
<accession>A0A346FHT9</accession>
<reference evidence="2" key="1">
    <citation type="submission" date="2018-06" db="EMBL/GenBank/DDBJ databases">
        <authorList>
            <person name="Sharma R."/>
            <person name="Ke K."/>
            <person name="Breakwell D.P."/>
            <person name="Hope S."/>
            <person name="Grose J.H."/>
        </authorList>
    </citation>
    <scope>NUCLEOTIDE SEQUENCE [LARGE SCALE GENOMIC DNA]</scope>
</reference>
<gene>
    <name evidence="1" type="ORF">SUNLIREN_69</name>
</gene>